<dbReference type="InterPro" id="IPR050682">
    <property type="entry name" value="ModA/WtpA"/>
</dbReference>
<sequence length="268" mass="27582">MKKMRKTKIRNALLVATTAALVSIQAQATEIQVLATGAVSGAFSKLVPLFERETGDTVHLSWGPSFGASKDALPVRIRNGEPVDVVIMVGSALDQQINAGQFVASTRVDLAQSGIGVGVRAGASKPDIRSAQALKATLLNARSIGYSEGASGTYIAGTLLRKLGVADQVSGKTVLVKGKELVGEAVARGDVEVGLQQISELRAVPGVDYVGPLPANLQKSSLISAAIATNSPARISAKAFLAFLSSPESAQALIQSGLDPITSGPGRN</sequence>
<evidence type="ECO:0000313" key="2">
    <source>
        <dbReference type="EMBL" id="TFE42304.1"/>
    </source>
</evidence>
<dbReference type="Gene3D" id="3.40.190.10">
    <property type="entry name" value="Periplasmic binding protein-like II"/>
    <property type="match status" value="2"/>
</dbReference>
<evidence type="ECO:0000256" key="1">
    <source>
        <dbReference type="SAM" id="SignalP"/>
    </source>
</evidence>
<reference evidence="2 3" key="1">
    <citation type="submission" date="2019-03" db="EMBL/GenBank/DDBJ databases">
        <title>Complete Genome Sequence of Paraburkholderia dipogonis ICMP 19430T, a Nitrogen-fixing Symbiont of the South African Invasive Legume Dipogon lignosus in New Zealand.</title>
        <authorList>
            <person name="De Meyer S.E."/>
        </authorList>
    </citation>
    <scope>NUCLEOTIDE SEQUENCE [LARGE SCALE GENOMIC DNA]</scope>
    <source>
        <strain evidence="2 3">ICMP 19430</strain>
    </source>
</reference>
<evidence type="ECO:0000313" key="3">
    <source>
        <dbReference type="Proteomes" id="UP000297385"/>
    </source>
</evidence>
<name>A0A4Y8MXW7_9BURK</name>
<feature type="signal peptide" evidence="1">
    <location>
        <begin position="1"/>
        <end position="28"/>
    </location>
</feature>
<proteinExistence type="predicted"/>
<protein>
    <submittedName>
        <fullName evidence="2">ABC transporter substrate-binding protein</fullName>
    </submittedName>
</protein>
<dbReference type="PANTHER" id="PTHR30632:SF11">
    <property type="entry name" value="BLR4797 PROTEIN"/>
    <property type="match status" value="1"/>
</dbReference>
<dbReference type="EMBL" id="SNVI01000002">
    <property type="protein sequence ID" value="TFE42304.1"/>
    <property type="molecule type" value="Genomic_DNA"/>
</dbReference>
<dbReference type="GO" id="GO:0030973">
    <property type="term" value="F:molybdate ion binding"/>
    <property type="evidence" value="ECO:0007669"/>
    <property type="project" value="TreeGrafter"/>
</dbReference>
<dbReference type="AlphaFoldDB" id="A0A4Y8MXW7"/>
<dbReference type="SUPFAM" id="SSF53850">
    <property type="entry name" value="Periplasmic binding protein-like II"/>
    <property type="match status" value="1"/>
</dbReference>
<organism evidence="2 3">
    <name type="scientific">Paraburkholderia dipogonis</name>
    <dbReference type="NCBI Taxonomy" id="1211383"/>
    <lineage>
        <taxon>Bacteria</taxon>
        <taxon>Pseudomonadati</taxon>
        <taxon>Pseudomonadota</taxon>
        <taxon>Betaproteobacteria</taxon>
        <taxon>Burkholderiales</taxon>
        <taxon>Burkholderiaceae</taxon>
        <taxon>Paraburkholderia</taxon>
    </lineage>
</organism>
<gene>
    <name evidence="2" type="ORF">E2553_27735</name>
</gene>
<dbReference type="Pfam" id="PF13531">
    <property type="entry name" value="SBP_bac_11"/>
    <property type="match status" value="1"/>
</dbReference>
<feature type="chain" id="PRO_5021263558" evidence="1">
    <location>
        <begin position="29"/>
        <end position="268"/>
    </location>
</feature>
<keyword evidence="1" id="KW-0732">Signal</keyword>
<dbReference type="PANTHER" id="PTHR30632">
    <property type="entry name" value="MOLYBDATE-BINDING PERIPLASMIC PROTEIN"/>
    <property type="match status" value="1"/>
</dbReference>
<comment type="caution">
    <text evidence="2">The sequence shown here is derived from an EMBL/GenBank/DDBJ whole genome shotgun (WGS) entry which is preliminary data.</text>
</comment>
<dbReference type="GO" id="GO:0015689">
    <property type="term" value="P:molybdate ion transport"/>
    <property type="evidence" value="ECO:0007669"/>
    <property type="project" value="TreeGrafter"/>
</dbReference>
<accession>A0A4Y8MXW7</accession>
<dbReference type="Proteomes" id="UP000297385">
    <property type="component" value="Unassembled WGS sequence"/>
</dbReference>